<organism evidence="2">
    <name type="scientific">uncultured Rubrobacteraceae bacterium</name>
    <dbReference type="NCBI Taxonomy" id="349277"/>
    <lineage>
        <taxon>Bacteria</taxon>
        <taxon>Bacillati</taxon>
        <taxon>Actinomycetota</taxon>
        <taxon>Rubrobacteria</taxon>
        <taxon>Rubrobacterales</taxon>
        <taxon>Rubrobacteraceae</taxon>
        <taxon>environmental samples</taxon>
    </lineage>
</organism>
<name>A0A6J4NIQ8_9ACTN</name>
<dbReference type="EMBL" id="CADCUW010000059">
    <property type="protein sequence ID" value="CAA9388891.1"/>
    <property type="molecule type" value="Genomic_DNA"/>
</dbReference>
<proteinExistence type="predicted"/>
<feature type="region of interest" description="Disordered" evidence="1">
    <location>
        <begin position="1"/>
        <end position="58"/>
    </location>
</feature>
<evidence type="ECO:0000256" key="1">
    <source>
        <dbReference type="SAM" id="MobiDB-lite"/>
    </source>
</evidence>
<accession>A0A6J4NIQ8</accession>
<feature type="non-terminal residue" evidence="2">
    <location>
        <position position="58"/>
    </location>
</feature>
<feature type="non-terminal residue" evidence="2">
    <location>
        <position position="1"/>
    </location>
</feature>
<sequence length="58" mass="5863">DATADGWAGGPGASCPGAAVLTQRPLRNRGRGGARPEAGRFRPGRGRSLHTFSGGAFV</sequence>
<evidence type="ECO:0000313" key="2">
    <source>
        <dbReference type="EMBL" id="CAA9388891.1"/>
    </source>
</evidence>
<protein>
    <submittedName>
        <fullName evidence="2">Uncharacterized protein</fullName>
    </submittedName>
</protein>
<reference evidence="2" key="1">
    <citation type="submission" date="2020-02" db="EMBL/GenBank/DDBJ databases">
        <authorList>
            <person name="Meier V. D."/>
        </authorList>
    </citation>
    <scope>NUCLEOTIDE SEQUENCE</scope>
    <source>
        <strain evidence="2">AVDCRST_MAG01</strain>
    </source>
</reference>
<gene>
    <name evidence="2" type="ORF">AVDCRST_MAG01-01-395</name>
</gene>
<dbReference type="AlphaFoldDB" id="A0A6J4NIQ8"/>